<protein>
    <recommendedName>
        <fullName evidence="1">Metallo-beta-lactamase domain-containing protein</fullName>
    </recommendedName>
</protein>
<dbReference type="PANTHER" id="PTHR46018">
    <property type="entry name" value="ZINC PHOSPHODIESTERASE ELAC PROTEIN 1"/>
    <property type="match status" value="1"/>
</dbReference>
<reference evidence="2 3" key="1">
    <citation type="submission" date="2014-05" db="EMBL/GenBank/DDBJ databases">
        <title>Draft Genome Sequence of Kitasatospora cheerisanensis KCTC 2395.</title>
        <authorList>
            <person name="Nam D.H."/>
        </authorList>
    </citation>
    <scope>NUCLEOTIDE SEQUENCE [LARGE SCALE GENOMIC DNA]</scope>
    <source>
        <strain evidence="2 3">KCTC 2395</strain>
    </source>
</reference>
<dbReference type="CDD" id="cd07716">
    <property type="entry name" value="RNaseZ_short-form-like_MBL-fold"/>
    <property type="match status" value="1"/>
</dbReference>
<sequence>MLGGCGAWPAAGEACSGYLLEHAGFRLLLDPGYATLPRLLEQVGAEQVDAVLISHGHPDHCADLNPLLRARALGEDPPPALPVHTLPGALDAVLALDRPGMLKDAYRLHDFTAGTGFGIGPFRVDTWALPHFVPNAGLRLTAGGRSLAYTGDTGPTPDLVDLARDTDLFLAEATYPEHVPAEDSRYLSSALQAGEYAARAGTGHLLLTHLWPGTDPATVLDAARRNHRGRIDVARAGEVIDLDRGAPA</sequence>
<dbReference type="HOGENOM" id="CLU_031317_3_0_11"/>
<keyword evidence="3" id="KW-1185">Reference proteome</keyword>
<dbReference type="GO" id="GO:0042781">
    <property type="term" value="F:3'-tRNA processing endoribonuclease activity"/>
    <property type="evidence" value="ECO:0007669"/>
    <property type="project" value="TreeGrafter"/>
</dbReference>
<accession>A0A066YTB4</accession>
<dbReference type="PANTHER" id="PTHR46018:SF4">
    <property type="entry name" value="METALLO-HYDROLASE YHFI-RELATED"/>
    <property type="match status" value="1"/>
</dbReference>
<dbReference type="SUPFAM" id="SSF56281">
    <property type="entry name" value="Metallo-hydrolase/oxidoreductase"/>
    <property type="match status" value="1"/>
</dbReference>
<dbReference type="eggNOG" id="COG1234">
    <property type="taxonomic scope" value="Bacteria"/>
</dbReference>
<dbReference type="InterPro" id="IPR036866">
    <property type="entry name" value="RibonucZ/Hydroxyglut_hydro"/>
</dbReference>
<evidence type="ECO:0000259" key="1">
    <source>
        <dbReference type="SMART" id="SM00849"/>
    </source>
</evidence>
<comment type="caution">
    <text evidence="2">The sequence shown here is derived from an EMBL/GenBank/DDBJ whole genome shotgun (WGS) entry which is preliminary data.</text>
</comment>
<dbReference type="AlphaFoldDB" id="A0A066YTB4"/>
<dbReference type="EMBL" id="JNBY01000152">
    <property type="protein sequence ID" value="KDN81160.1"/>
    <property type="molecule type" value="Genomic_DNA"/>
</dbReference>
<gene>
    <name evidence="2" type="ORF">KCH_70720</name>
</gene>
<dbReference type="InterPro" id="IPR001279">
    <property type="entry name" value="Metallo-B-lactamas"/>
</dbReference>
<dbReference type="Gene3D" id="3.60.15.10">
    <property type="entry name" value="Ribonuclease Z/Hydroxyacylglutathione hydrolase-like"/>
    <property type="match status" value="1"/>
</dbReference>
<dbReference type="SMART" id="SM00849">
    <property type="entry name" value="Lactamase_B"/>
    <property type="match status" value="1"/>
</dbReference>
<evidence type="ECO:0000313" key="2">
    <source>
        <dbReference type="EMBL" id="KDN81160.1"/>
    </source>
</evidence>
<evidence type="ECO:0000313" key="3">
    <source>
        <dbReference type="Proteomes" id="UP000027178"/>
    </source>
</evidence>
<dbReference type="PATRIC" id="fig|1348663.4.peg.6841"/>
<dbReference type="Proteomes" id="UP000027178">
    <property type="component" value="Unassembled WGS sequence"/>
</dbReference>
<proteinExistence type="predicted"/>
<feature type="domain" description="Metallo-beta-lactamase" evidence="1">
    <location>
        <begin position="14"/>
        <end position="204"/>
    </location>
</feature>
<organism evidence="2 3">
    <name type="scientific">Kitasatospora cheerisanensis KCTC 2395</name>
    <dbReference type="NCBI Taxonomy" id="1348663"/>
    <lineage>
        <taxon>Bacteria</taxon>
        <taxon>Bacillati</taxon>
        <taxon>Actinomycetota</taxon>
        <taxon>Actinomycetes</taxon>
        <taxon>Kitasatosporales</taxon>
        <taxon>Streptomycetaceae</taxon>
        <taxon>Kitasatospora</taxon>
    </lineage>
</organism>
<name>A0A066YTB4_9ACTN</name>
<dbReference type="Pfam" id="PF12706">
    <property type="entry name" value="Lactamase_B_2"/>
    <property type="match status" value="1"/>
</dbReference>